<accession>C7F6V7</accession>
<feature type="region of interest" description="Disordered" evidence="1">
    <location>
        <begin position="35"/>
        <end position="69"/>
    </location>
</feature>
<name>C7F6V7_JAEV</name>
<proteinExistence type="predicted"/>
<evidence type="ECO:0000256" key="1">
    <source>
        <dbReference type="SAM" id="MobiDB-lite"/>
    </source>
</evidence>
<dbReference type="SUPFAM" id="SSF101257">
    <property type="entry name" value="Flavivirus capsid protein C"/>
    <property type="match status" value="1"/>
</dbReference>
<reference evidence="2" key="1">
    <citation type="submission" date="2009-06" db="EMBL/GenBank/DDBJ databases">
        <title>Isolation and Genetic Analysis of Japanese Encephalitis Virus from a Disease Swine in China.</title>
        <authorList>
            <person name="Fan J.-M."/>
            <person name="Luo J."/>
        </authorList>
    </citation>
    <scope>NUCLEOTIDE SEQUENCE</scope>
    <source>
        <strain evidence="2">Henan-09-03</strain>
    </source>
</reference>
<dbReference type="Gene3D" id="1.10.10.930">
    <property type="match status" value="1"/>
</dbReference>
<dbReference type="InterPro" id="IPR037172">
    <property type="entry name" value="Flavi_capsidC_sf"/>
</dbReference>
<protein>
    <submittedName>
        <fullName evidence="2">Truncated capsid/pre-membrane protein</fullName>
    </submittedName>
</protein>
<organism evidence="2">
    <name type="scientific">Japanese encephalitis virus</name>
    <name type="common">JEV</name>
    <dbReference type="NCBI Taxonomy" id="11072"/>
    <lineage>
        <taxon>Viruses</taxon>
        <taxon>Riboviria</taxon>
        <taxon>Orthornavirae</taxon>
        <taxon>Kitrinoviricota</taxon>
        <taxon>Flasuviricetes</taxon>
        <taxon>Amarillovirales</taxon>
        <taxon>Flaviviridae</taxon>
        <taxon>Orthoflavivirus</taxon>
        <taxon>Orthoflavivirus japonicum</taxon>
    </lineage>
</organism>
<dbReference type="EMBL" id="GQ336810">
    <property type="protein sequence ID" value="ACU00030.1"/>
    <property type="molecule type" value="Genomic_RNA"/>
</dbReference>
<sequence length="69" mass="8046">TFFKFTALAPTKALLGRWRAVKKCGNETSYQFQTRTWNTHRRREQAGQKNKTKEEGMKARLCGLPAWQS</sequence>
<feature type="non-terminal residue" evidence="2">
    <location>
        <position position="1"/>
    </location>
</feature>
<evidence type="ECO:0000313" key="2">
    <source>
        <dbReference type="EMBL" id="ACU00030.1"/>
    </source>
</evidence>